<evidence type="ECO:0008006" key="4">
    <source>
        <dbReference type="Google" id="ProtNLM"/>
    </source>
</evidence>
<evidence type="ECO:0000313" key="3">
    <source>
        <dbReference type="Proteomes" id="UP001501243"/>
    </source>
</evidence>
<proteinExistence type="predicted"/>
<evidence type="ECO:0000256" key="1">
    <source>
        <dbReference type="SAM" id="SignalP"/>
    </source>
</evidence>
<feature type="signal peptide" evidence="1">
    <location>
        <begin position="1"/>
        <end position="17"/>
    </location>
</feature>
<dbReference type="EMBL" id="BAABGQ010000006">
    <property type="protein sequence ID" value="GAA4499683.1"/>
    <property type="molecule type" value="Genomic_DNA"/>
</dbReference>
<accession>A0ABP8Q9K0</accession>
<keyword evidence="1" id="KW-0732">Signal</keyword>
<protein>
    <recommendedName>
        <fullName evidence="4">Carboxypeptidase-like regulatory domain-containing protein</fullName>
    </recommendedName>
</protein>
<dbReference type="Pfam" id="PF13715">
    <property type="entry name" value="CarbopepD_reg_2"/>
    <property type="match status" value="1"/>
</dbReference>
<keyword evidence="3" id="KW-1185">Reference proteome</keyword>
<dbReference type="InterPro" id="IPR008969">
    <property type="entry name" value="CarboxyPept-like_regulatory"/>
</dbReference>
<name>A0ABP8Q9K0_9BACT</name>
<comment type="caution">
    <text evidence="2">The sequence shown here is derived from an EMBL/GenBank/DDBJ whole genome shotgun (WGS) entry which is preliminary data.</text>
</comment>
<organism evidence="2 3">
    <name type="scientific">Hymenobacter ginsengisoli</name>
    <dbReference type="NCBI Taxonomy" id="1051626"/>
    <lineage>
        <taxon>Bacteria</taxon>
        <taxon>Pseudomonadati</taxon>
        <taxon>Bacteroidota</taxon>
        <taxon>Cytophagia</taxon>
        <taxon>Cytophagales</taxon>
        <taxon>Hymenobacteraceae</taxon>
        <taxon>Hymenobacter</taxon>
    </lineage>
</organism>
<dbReference type="RefSeq" id="WP_208131407.1">
    <property type="nucleotide sequence ID" value="NZ_BAABGQ010000006.1"/>
</dbReference>
<dbReference type="SUPFAM" id="SSF49464">
    <property type="entry name" value="Carboxypeptidase regulatory domain-like"/>
    <property type="match status" value="1"/>
</dbReference>
<sequence length="649" mass="71874">MKLLTLLLYLLALPALAQEGVLRGRVLDADTHQPIPNAQVGIGGNRLGTSTNLEGRFALRVPAAYQASELEIALLGYRPYRRPLPPLPSAELLIELRSSPASLGTVTVTASAEGIIREAVARIPLNYPVRPTQLTGFYRESDDEATRQRYDYLVEGLLRVYKPGYQQPDEPGQVQVLQSRRVDLRPAQPGAALAPINWVAGAFVPHRFDFVHTRAEFISARHFKNYQYRLSPQTTFQGRAVYVITFGPRPGTDRANFAGEVYIDEQSYAFLGARWHRTPAGIRRERMLVFDASERAYRTDYQVYAGRYYLKSIWYNTLGKPLAGQVRHHLAEFVTTAIDTAQAALPGYQARSQYTDIFLDNPAPYDSTFWQHYTTVLPPQALLDQARQHQADTLLRRPAPTAILAAPAPKKWGLLRHLRYTYTGGLLGVRVPATDLRMVLAPAGSTFRADAQAATAVQGLAMQYAFGVQLDFTPQLAAYATTRHLLGQLRGDGWEAGLGYAHNLNPYGRPLRARAGLAYLRQSVGQELGTFANSDADLRLAGTPLAADELTLSLQVITDALQPRLGLGLEVSHHWEAVADLGYLLPLRTRSQLLIEEKKGFFSFSQHAADLDLPAAEARVFVAGQPATEAPWQLGRLLLSVGVLYRLGQ</sequence>
<evidence type="ECO:0000313" key="2">
    <source>
        <dbReference type="EMBL" id="GAA4499683.1"/>
    </source>
</evidence>
<dbReference type="Proteomes" id="UP001501243">
    <property type="component" value="Unassembled WGS sequence"/>
</dbReference>
<reference evidence="3" key="1">
    <citation type="journal article" date="2019" name="Int. J. Syst. Evol. Microbiol.">
        <title>The Global Catalogue of Microorganisms (GCM) 10K type strain sequencing project: providing services to taxonomists for standard genome sequencing and annotation.</title>
        <authorList>
            <consortium name="The Broad Institute Genomics Platform"/>
            <consortium name="The Broad Institute Genome Sequencing Center for Infectious Disease"/>
            <person name="Wu L."/>
            <person name="Ma J."/>
        </authorList>
    </citation>
    <scope>NUCLEOTIDE SEQUENCE [LARGE SCALE GENOMIC DNA]</scope>
    <source>
        <strain evidence="3">JCM 17841</strain>
    </source>
</reference>
<gene>
    <name evidence="2" type="ORF">GCM10023172_18680</name>
</gene>
<feature type="chain" id="PRO_5045518230" description="Carboxypeptidase-like regulatory domain-containing protein" evidence="1">
    <location>
        <begin position="18"/>
        <end position="649"/>
    </location>
</feature>
<dbReference type="Gene3D" id="2.60.40.1120">
    <property type="entry name" value="Carboxypeptidase-like, regulatory domain"/>
    <property type="match status" value="1"/>
</dbReference>